<keyword evidence="1" id="KW-0238">DNA-binding</keyword>
<dbReference type="PANTHER" id="PTHR35617">
    <property type="entry name" value="PHAGE_INTEGRASE DOMAIN-CONTAINING PROTEIN"/>
    <property type="match status" value="1"/>
</dbReference>
<dbReference type="Gene3D" id="1.10.150.130">
    <property type="match status" value="1"/>
</dbReference>
<keyword evidence="3" id="KW-1185">Reference proteome</keyword>
<proteinExistence type="predicted"/>
<accession>A0ABN7UQP9</accession>
<evidence type="ECO:0000313" key="3">
    <source>
        <dbReference type="Proteomes" id="UP000789901"/>
    </source>
</evidence>
<dbReference type="PANTHER" id="PTHR35617:SF3">
    <property type="entry name" value="CORE-BINDING (CB) DOMAIN-CONTAINING PROTEIN"/>
    <property type="match status" value="1"/>
</dbReference>
<evidence type="ECO:0000256" key="1">
    <source>
        <dbReference type="ARBA" id="ARBA00023125"/>
    </source>
</evidence>
<dbReference type="SUPFAM" id="SSF47823">
    <property type="entry name" value="lambda integrase-like, N-terminal domain"/>
    <property type="match status" value="1"/>
</dbReference>
<dbReference type="InterPro" id="IPR010998">
    <property type="entry name" value="Integrase_recombinase_N"/>
</dbReference>
<comment type="caution">
    <text evidence="2">The sequence shown here is derived from an EMBL/GenBank/DDBJ whole genome shotgun (WGS) entry which is preliminary data.</text>
</comment>
<dbReference type="EMBL" id="CAJVQB010005050">
    <property type="protein sequence ID" value="CAG8652015.1"/>
    <property type="molecule type" value="Genomic_DNA"/>
</dbReference>
<protein>
    <submittedName>
        <fullName evidence="2">30004_t:CDS:1</fullName>
    </submittedName>
</protein>
<organism evidence="2 3">
    <name type="scientific">Gigaspora margarita</name>
    <dbReference type="NCBI Taxonomy" id="4874"/>
    <lineage>
        <taxon>Eukaryota</taxon>
        <taxon>Fungi</taxon>
        <taxon>Fungi incertae sedis</taxon>
        <taxon>Mucoromycota</taxon>
        <taxon>Glomeromycotina</taxon>
        <taxon>Glomeromycetes</taxon>
        <taxon>Diversisporales</taxon>
        <taxon>Gigasporaceae</taxon>
        <taxon>Gigaspora</taxon>
    </lineage>
</organism>
<reference evidence="2 3" key="1">
    <citation type="submission" date="2021-06" db="EMBL/GenBank/DDBJ databases">
        <authorList>
            <person name="Kallberg Y."/>
            <person name="Tangrot J."/>
            <person name="Rosling A."/>
        </authorList>
    </citation>
    <scope>NUCLEOTIDE SEQUENCE [LARGE SCALE GENOMIC DNA]</scope>
    <source>
        <strain evidence="2 3">120-4 pot B 10/14</strain>
    </source>
</reference>
<sequence>MLENLGFRINVPKSNLVPSQQVKYLGFQINSKEISLTLPHKKVSELRRDCLTIIRKQPGRLLATTGVILPLRLMTRSLIRDRNLALKKYGWDTQLTLSSQSIQQLNYHKEPQSNLWPLDTNAKKITYKRSRTKSNILCTTIIRDHQRPNNYDKIRQHNCSSIFKPSRQYNIPRIKSTSKGYMESLFKLEDQNNSSTLTREIKHTSELGFKSKTHATRLATEPNDVPRPVSPCNRCIETGLAQENAMGKPTIDPYPKNIVKSDTKQSYALHYNSRVEDGTMVFPINEHSNRFSDITAITYITSPITNQSTQSPSKPKMEDVHLLNIRTKLQAKKFPEEVIKKIQEATNKSSNATIGSSINKWCVWCYERSMDPIQGPLENIIEFLNDMSNQNKAFNIIASYRTAISEIHNHIDGYQVGRHSEIAKFMIAIRKINPPPSPPDNRLDILPSLDFIVSLSANDSISILDLSQKAAFLTALGTASRPNNLQRIDLRTFCKSKQRISLEITNPKKVNILIAHGSNKHRMKKIFIDYYDDYNLCPASTMLKLLDQTQE</sequence>
<gene>
    <name evidence="2" type="ORF">GMARGA_LOCUS9406</name>
</gene>
<evidence type="ECO:0000313" key="2">
    <source>
        <dbReference type="EMBL" id="CAG8652015.1"/>
    </source>
</evidence>
<name>A0ABN7UQP9_GIGMA</name>
<dbReference type="Proteomes" id="UP000789901">
    <property type="component" value="Unassembled WGS sequence"/>
</dbReference>